<dbReference type="Gene3D" id="3.40.190.80">
    <property type="match status" value="1"/>
</dbReference>
<dbReference type="SUPFAM" id="SSF56655">
    <property type="entry name" value="Carbohydrate phosphatase"/>
    <property type="match status" value="1"/>
</dbReference>
<accession>A0A6J6PBY5</accession>
<dbReference type="Gene3D" id="3.30.540.10">
    <property type="entry name" value="Fructose-1,6-Bisphosphatase, subunit A, domain 1"/>
    <property type="match status" value="1"/>
</dbReference>
<evidence type="ECO:0000313" key="1">
    <source>
        <dbReference type="EMBL" id="CAB4696980.1"/>
    </source>
</evidence>
<dbReference type="EMBL" id="CAEZXS010000070">
    <property type="protein sequence ID" value="CAB4696980.1"/>
    <property type="molecule type" value="Genomic_DNA"/>
</dbReference>
<dbReference type="AlphaFoldDB" id="A0A6J6PBY5"/>
<gene>
    <name evidence="1" type="ORF">UFOPK2582_00735</name>
</gene>
<proteinExistence type="predicted"/>
<protein>
    <submittedName>
        <fullName evidence="1">Unannotated protein</fullName>
    </submittedName>
</protein>
<reference evidence="1" key="1">
    <citation type="submission" date="2020-05" db="EMBL/GenBank/DDBJ databases">
        <authorList>
            <person name="Chiriac C."/>
            <person name="Salcher M."/>
            <person name="Ghai R."/>
            <person name="Kavagutti S V."/>
        </authorList>
    </citation>
    <scope>NUCLEOTIDE SEQUENCE</scope>
</reference>
<name>A0A6J6PBY5_9ZZZZ</name>
<organism evidence="1">
    <name type="scientific">freshwater metagenome</name>
    <dbReference type="NCBI Taxonomy" id="449393"/>
    <lineage>
        <taxon>unclassified sequences</taxon>
        <taxon>metagenomes</taxon>
        <taxon>ecological metagenomes</taxon>
    </lineage>
</organism>
<sequence length="316" mass="33595">MMQDSISTEALARQLAEVGREVRELLRSTAVHGAQLDTDRQVVRTEGGDDVFGVDARAEEVLIAALRRRCAERWPGVLVMEGFDEPIPIGTPLPAAAPTWTYLADPVDGTRGYLAGSHSAWVLIGAGRSAKVLEDLEVGAAVEIPTLRAGIAMVACADSTGYLSVQEDVLTAESTSLQRELIPKADADLQRSFVTVVRLLPGGHAAIGSWADDVLQGLEVYDDMYPCSGGQLMAVASGAASAVLDPRPFLHPEGFHTHPYDLAAFVVARAAGVIVEALPPGPLLFPIDTSTPVAWAAYANEQIAAQLRDRLPKLPT</sequence>